<dbReference type="EMBL" id="JALJOQ010000027">
    <property type="protein sequence ID" value="KAK9808073.1"/>
    <property type="molecule type" value="Genomic_DNA"/>
</dbReference>
<organism evidence="2 3">
    <name type="scientific">Symbiochloris irregularis</name>
    <dbReference type="NCBI Taxonomy" id="706552"/>
    <lineage>
        <taxon>Eukaryota</taxon>
        <taxon>Viridiplantae</taxon>
        <taxon>Chlorophyta</taxon>
        <taxon>core chlorophytes</taxon>
        <taxon>Trebouxiophyceae</taxon>
        <taxon>Trebouxiales</taxon>
        <taxon>Trebouxiaceae</taxon>
        <taxon>Symbiochloris</taxon>
    </lineage>
</organism>
<evidence type="ECO:0000313" key="3">
    <source>
        <dbReference type="Proteomes" id="UP001465755"/>
    </source>
</evidence>
<feature type="compositionally biased region" description="Basic and acidic residues" evidence="1">
    <location>
        <begin position="270"/>
        <end position="286"/>
    </location>
</feature>
<feature type="compositionally biased region" description="Polar residues" evidence="1">
    <location>
        <begin position="217"/>
        <end position="228"/>
    </location>
</feature>
<protein>
    <submittedName>
        <fullName evidence="2">Uncharacterized protein</fullName>
    </submittedName>
</protein>
<gene>
    <name evidence="2" type="ORF">WJX73_002917</name>
</gene>
<evidence type="ECO:0000256" key="1">
    <source>
        <dbReference type="SAM" id="MobiDB-lite"/>
    </source>
</evidence>
<sequence>MTRIVHSLQEVANGAVYLLARPTNTNDLYRLTYNYAPNAVIQDKSGDGMCKVNFSISSRLGFTVQPTGKIHTTSLASGDTLLVHYICQDSLSRLQYTRSLTLKRHTVGGTHYYKIVVDTVTLLTSQSLSSQSRAPTIRQRHSAPTFGTASCDCTTLKASPPAAALPDRATLPANPMIAASKSTPDGQILMQKSSLVPPATSSPSLPPRDAASPPRMCQQQYQPPSTAAVTRVPKIAFPQANPKPEEPMDGPLEPRTPPGGASLPFTEENLADHEGSKDPSSEDKSTSEPAHTPPSRAYQDPLAAPNHALQPPSSPSQRATKETERPQGVCRGPPMSARTKLRWRKAPELCSMYFKGPVGPRSLRGYQHTI</sequence>
<name>A0AAW1PIM5_9CHLO</name>
<comment type="caution">
    <text evidence="2">The sequence shown here is derived from an EMBL/GenBank/DDBJ whole genome shotgun (WGS) entry which is preliminary data.</text>
</comment>
<dbReference type="AlphaFoldDB" id="A0AAW1PIM5"/>
<accession>A0AAW1PIM5</accession>
<feature type="region of interest" description="Disordered" evidence="1">
    <location>
        <begin position="195"/>
        <end position="338"/>
    </location>
</feature>
<evidence type="ECO:0000313" key="2">
    <source>
        <dbReference type="EMBL" id="KAK9808073.1"/>
    </source>
</evidence>
<keyword evidence="3" id="KW-1185">Reference proteome</keyword>
<proteinExistence type="predicted"/>
<dbReference type="Proteomes" id="UP001465755">
    <property type="component" value="Unassembled WGS sequence"/>
</dbReference>
<reference evidence="2 3" key="1">
    <citation type="journal article" date="2024" name="Nat. Commun.">
        <title>Phylogenomics reveals the evolutionary origins of lichenization in chlorophyte algae.</title>
        <authorList>
            <person name="Puginier C."/>
            <person name="Libourel C."/>
            <person name="Otte J."/>
            <person name="Skaloud P."/>
            <person name="Haon M."/>
            <person name="Grisel S."/>
            <person name="Petersen M."/>
            <person name="Berrin J.G."/>
            <person name="Delaux P.M."/>
            <person name="Dal Grande F."/>
            <person name="Keller J."/>
        </authorList>
    </citation>
    <scope>NUCLEOTIDE SEQUENCE [LARGE SCALE GENOMIC DNA]</scope>
    <source>
        <strain evidence="2 3">SAG 2036</strain>
    </source>
</reference>